<evidence type="ECO:0000256" key="2">
    <source>
        <dbReference type="ARBA" id="ARBA00009477"/>
    </source>
</evidence>
<comment type="similarity">
    <text evidence="2">Belongs to the membrane fusion protein (MFP) (TC 8.A.1) family.</text>
</comment>
<dbReference type="Pfam" id="PF25944">
    <property type="entry name" value="Beta-barrel_RND"/>
    <property type="match status" value="1"/>
</dbReference>
<dbReference type="InterPro" id="IPR058626">
    <property type="entry name" value="MdtA-like_b-barrel"/>
</dbReference>
<dbReference type="Pfam" id="PF25967">
    <property type="entry name" value="RND-MFP_C"/>
    <property type="match status" value="1"/>
</dbReference>
<name>A0ABW7A1P1_9HYPH</name>
<sequence>MRPVLWIVTPAVILAGAFAWHLGLLTPSPDAPKVKAAAPPIPVVADTVRLQDVPIYALGIGTVQASNTIVVKVRVDGELQKVAFTEGQDVKAGDLLAQIDPRPFAAALNQAKAAKAKDDALLANAKMDFERYKTLVAKQAASQQQLDTQSALVAQYQAAVEGDQAAIDNAQVQLDYATIRAPISGRTGVRLVDQGNIVHASDTGGLVVITQVKPVAVLFALPQDRLEDVREAMARGPVEVIALKRDGTTQIGQGQIQLIDNQISSDTGTLRLKALFPNDDLKLWPGAFVNVKVLVDTRHAVATVPAQAIQRSPDGFYVYRVKADDTVEQRPVKVGGTRDGVSFLEAGLSAGDRVVVDGQYKLTPGARVSARPAPAGTPGTGTDGAPGGGTLTSASAESPA</sequence>
<dbReference type="RefSeq" id="WP_393994500.1">
    <property type="nucleotide sequence ID" value="NZ_JBAFVH010000018.1"/>
</dbReference>
<evidence type="ECO:0000256" key="1">
    <source>
        <dbReference type="ARBA" id="ARBA00004236"/>
    </source>
</evidence>
<comment type="subcellular location">
    <subcellularLocation>
        <location evidence="1">Cell membrane</location>
    </subcellularLocation>
</comment>
<feature type="domain" description="Multidrug resistance protein MdtA-like alpha-helical hairpin" evidence="8">
    <location>
        <begin position="108"/>
        <end position="177"/>
    </location>
</feature>
<dbReference type="InterPro" id="IPR058624">
    <property type="entry name" value="MdtA-like_HH"/>
</dbReference>
<feature type="region of interest" description="Disordered" evidence="7">
    <location>
        <begin position="365"/>
        <end position="400"/>
    </location>
</feature>
<dbReference type="SUPFAM" id="SSF111369">
    <property type="entry name" value="HlyD-like secretion proteins"/>
    <property type="match status" value="1"/>
</dbReference>
<dbReference type="InterPro" id="IPR058627">
    <property type="entry name" value="MdtA-like_C"/>
</dbReference>
<feature type="domain" description="Multidrug resistance protein MdtA-like barrel-sandwich hybrid" evidence="9">
    <location>
        <begin position="68"/>
        <end position="210"/>
    </location>
</feature>
<reference evidence="12 13" key="1">
    <citation type="submission" date="2024-02" db="EMBL/GenBank/DDBJ databases">
        <title>Expansion and revision of Xanthobacter and proposal of Roseixanthobacter gen. nov.</title>
        <authorList>
            <person name="Soltysiak M.P.M."/>
            <person name="Jalihal A."/>
            <person name="Ory A."/>
            <person name="Chrisophersen C."/>
            <person name="Lee A.D."/>
            <person name="Boulton J."/>
            <person name="Springer M."/>
        </authorList>
    </citation>
    <scope>NUCLEOTIDE SEQUENCE [LARGE SCALE GENOMIC DNA]</scope>
    <source>
        <strain evidence="12 13">23A</strain>
    </source>
</reference>
<dbReference type="Pfam" id="PF25917">
    <property type="entry name" value="BSH_RND"/>
    <property type="match status" value="1"/>
</dbReference>
<evidence type="ECO:0000313" key="12">
    <source>
        <dbReference type="EMBL" id="MFG1374940.1"/>
    </source>
</evidence>
<keyword evidence="6" id="KW-0472">Membrane</keyword>
<dbReference type="Gene3D" id="2.40.50.100">
    <property type="match status" value="1"/>
</dbReference>
<evidence type="ECO:0000259" key="10">
    <source>
        <dbReference type="Pfam" id="PF25944"/>
    </source>
</evidence>
<dbReference type="Pfam" id="PF25876">
    <property type="entry name" value="HH_MFP_RND"/>
    <property type="match status" value="1"/>
</dbReference>
<evidence type="ECO:0000259" key="8">
    <source>
        <dbReference type="Pfam" id="PF25876"/>
    </source>
</evidence>
<feature type="compositionally biased region" description="Gly residues" evidence="7">
    <location>
        <begin position="378"/>
        <end position="390"/>
    </location>
</feature>
<dbReference type="Gene3D" id="2.40.30.170">
    <property type="match status" value="1"/>
</dbReference>
<evidence type="ECO:0000259" key="11">
    <source>
        <dbReference type="Pfam" id="PF25967"/>
    </source>
</evidence>
<dbReference type="PANTHER" id="PTHR30469:SF12">
    <property type="entry name" value="MULTIDRUG RESISTANCE PROTEIN MDTA"/>
    <property type="match status" value="1"/>
</dbReference>
<dbReference type="Gene3D" id="1.10.287.470">
    <property type="entry name" value="Helix hairpin bin"/>
    <property type="match status" value="1"/>
</dbReference>
<dbReference type="NCBIfam" id="TIGR01730">
    <property type="entry name" value="RND_mfp"/>
    <property type="match status" value="1"/>
</dbReference>
<protein>
    <submittedName>
        <fullName evidence="12">Efflux RND transporter periplasmic adaptor subunit</fullName>
    </submittedName>
</protein>
<evidence type="ECO:0000256" key="5">
    <source>
        <dbReference type="ARBA" id="ARBA00022519"/>
    </source>
</evidence>
<comment type="caution">
    <text evidence="12">The sequence shown here is derived from an EMBL/GenBank/DDBJ whole genome shotgun (WGS) entry which is preliminary data.</text>
</comment>
<dbReference type="PANTHER" id="PTHR30469">
    <property type="entry name" value="MULTIDRUG RESISTANCE PROTEIN MDTA"/>
    <property type="match status" value="1"/>
</dbReference>
<keyword evidence="3" id="KW-0813">Transport</keyword>
<feature type="domain" description="Multidrug resistance protein MdtA-like C-terminal permuted SH3" evidence="11">
    <location>
        <begin position="303"/>
        <end position="358"/>
    </location>
</feature>
<dbReference type="InterPro" id="IPR058625">
    <property type="entry name" value="MdtA-like_BSH"/>
</dbReference>
<feature type="compositionally biased region" description="Polar residues" evidence="7">
    <location>
        <begin position="391"/>
        <end position="400"/>
    </location>
</feature>
<evidence type="ECO:0000256" key="3">
    <source>
        <dbReference type="ARBA" id="ARBA00022448"/>
    </source>
</evidence>
<proteinExistence type="inferred from homology"/>
<dbReference type="EMBL" id="JBAFVH010000018">
    <property type="protein sequence ID" value="MFG1374940.1"/>
    <property type="molecule type" value="Genomic_DNA"/>
</dbReference>
<keyword evidence="13" id="KW-1185">Reference proteome</keyword>
<evidence type="ECO:0000259" key="9">
    <source>
        <dbReference type="Pfam" id="PF25917"/>
    </source>
</evidence>
<dbReference type="Gene3D" id="2.40.420.20">
    <property type="match status" value="1"/>
</dbReference>
<evidence type="ECO:0000256" key="7">
    <source>
        <dbReference type="SAM" id="MobiDB-lite"/>
    </source>
</evidence>
<dbReference type="Proteomes" id="UP001604002">
    <property type="component" value="Unassembled WGS sequence"/>
</dbReference>
<gene>
    <name evidence="12" type="ORF">V5F32_22400</name>
</gene>
<keyword evidence="5" id="KW-0997">Cell inner membrane</keyword>
<evidence type="ECO:0000313" key="13">
    <source>
        <dbReference type="Proteomes" id="UP001604002"/>
    </source>
</evidence>
<keyword evidence="4" id="KW-1003">Cell membrane</keyword>
<evidence type="ECO:0000256" key="6">
    <source>
        <dbReference type="ARBA" id="ARBA00023136"/>
    </source>
</evidence>
<evidence type="ECO:0000256" key="4">
    <source>
        <dbReference type="ARBA" id="ARBA00022475"/>
    </source>
</evidence>
<accession>A0ABW7A1P1</accession>
<organism evidence="12 13">
    <name type="scientific">Xanthobacter oligotrophicus</name>
    <dbReference type="NCBI Taxonomy" id="2607286"/>
    <lineage>
        <taxon>Bacteria</taxon>
        <taxon>Pseudomonadati</taxon>
        <taxon>Pseudomonadota</taxon>
        <taxon>Alphaproteobacteria</taxon>
        <taxon>Hyphomicrobiales</taxon>
        <taxon>Xanthobacteraceae</taxon>
        <taxon>Xanthobacter</taxon>
    </lineage>
</organism>
<feature type="domain" description="Multidrug resistance protein MdtA-like beta-barrel" evidence="10">
    <location>
        <begin position="214"/>
        <end position="297"/>
    </location>
</feature>
<dbReference type="InterPro" id="IPR006143">
    <property type="entry name" value="RND_pump_MFP"/>
</dbReference>